<feature type="transmembrane region" description="Helical" evidence="1">
    <location>
        <begin position="50"/>
        <end position="83"/>
    </location>
</feature>
<dbReference type="EMBL" id="JAKMXF010000336">
    <property type="protein sequence ID" value="KAI6647883.1"/>
    <property type="molecule type" value="Genomic_DNA"/>
</dbReference>
<dbReference type="Proteomes" id="UP001165289">
    <property type="component" value="Unassembled WGS sequence"/>
</dbReference>
<reference evidence="2 3" key="1">
    <citation type="journal article" date="2023" name="BMC Biol.">
        <title>The compact genome of the sponge Oopsacas minuta (Hexactinellida) is lacking key metazoan core genes.</title>
        <authorList>
            <person name="Santini S."/>
            <person name="Schenkelaars Q."/>
            <person name="Jourda C."/>
            <person name="Duchesne M."/>
            <person name="Belahbib H."/>
            <person name="Rocher C."/>
            <person name="Selva M."/>
            <person name="Riesgo A."/>
            <person name="Vervoort M."/>
            <person name="Leys S.P."/>
            <person name="Kodjabachian L."/>
            <person name="Le Bivic A."/>
            <person name="Borchiellini C."/>
            <person name="Claverie J.M."/>
            <person name="Renard E."/>
        </authorList>
    </citation>
    <scope>NUCLEOTIDE SEQUENCE [LARGE SCALE GENOMIC DNA]</scope>
    <source>
        <strain evidence="2">SPO-2</strain>
    </source>
</reference>
<evidence type="ECO:0000313" key="2">
    <source>
        <dbReference type="EMBL" id="KAI6647883.1"/>
    </source>
</evidence>
<keyword evidence="1" id="KW-1133">Transmembrane helix</keyword>
<dbReference type="AlphaFoldDB" id="A0AAV7JGF5"/>
<evidence type="ECO:0000256" key="1">
    <source>
        <dbReference type="SAM" id="Phobius"/>
    </source>
</evidence>
<keyword evidence="1" id="KW-0812">Transmembrane</keyword>
<comment type="caution">
    <text evidence="2">The sequence shown here is derived from an EMBL/GenBank/DDBJ whole genome shotgun (WGS) entry which is preliminary data.</text>
</comment>
<name>A0AAV7JGF5_9METZ</name>
<proteinExistence type="predicted"/>
<organism evidence="2 3">
    <name type="scientific">Oopsacas minuta</name>
    <dbReference type="NCBI Taxonomy" id="111878"/>
    <lineage>
        <taxon>Eukaryota</taxon>
        <taxon>Metazoa</taxon>
        <taxon>Porifera</taxon>
        <taxon>Hexactinellida</taxon>
        <taxon>Hexasterophora</taxon>
        <taxon>Lyssacinosida</taxon>
        <taxon>Leucopsacidae</taxon>
        <taxon>Oopsacas</taxon>
    </lineage>
</organism>
<accession>A0AAV7JGF5</accession>
<gene>
    <name evidence="2" type="ORF">LOD99_8470</name>
</gene>
<protein>
    <submittedName>
        <fullName evidence="2">Uncharacterized protein</fullName>
    </submittedName>
</protein>
<keyword evidence="1" id="KW-0472">Membrane</keyword>
<sequence length="163" mass="17863">MGDDCINPIESSYKCKGGFNLSIFNLSCPNANSQENISSMQTCPQTDSGLVILAIAVVGVSLVLLFFTIIVIISLLIFIIYLVRKSKNTTGILSAKDSETQIKQKSLNNESIYNSIDELPQADNSKNTATFEASPMLGEYHNLAKPQCYPGKLQDENADYQTL</sequence>
<evidence type="ECO:0000313" key="3">
    <source>
        <dbReference type="Proteomes" id="UP001165289"/>
    </source>
</evidence>
<keyword evidence="3" id="KW-1185">Reference proteome</keyword>